<sequence length="137" mass="15647">MEVEVKLDFAMTSVILSITSAKRDGAKTKFALYDTGEAFIQGCNKNCIDMTSFLNTYSSVLEIVGKTSPSQIRVKGTSSNECHHVQIKLRDFQRRLCVYGQPIDDASYQDRNDRELRQVPREIATLFQICRENGWMQ</sequence>
<comment type="caution">
    <text evidence="1">The sequence shown here is derived from an EMBL/GenBank/DDBJ whole genome shotgun (WGS) entry which is preliminary data.</text>
</comment>
<reference evidence="1 2" key="1">
    <citation type="journal article" date="2014" name="Genome Biol. Evol.">
        <title>The secreted proteins of Achlya hypogyna and Thraustotheca clavata identify the ancestral oomycete secretome and reveal gene acquisitions by horizontal gene transfer.</title>
        <authorList>
            <person name="Misner I."/>
            <person name="Blouin N."/>
            <person name="Leonard G."/>
            <person name="Richards T.A."/>
            <person name="Lane C.E."/>
        </authorList>
    </citation>
    <scope>NUCLEOTIDE SEQUENCE [LARGE SCALE GENOMIC DNA]</scope>
    <source>
        <strain evidence="1 2">ATCC 34112</strain>
    </source>
</reference>
<dbReference type="AlphaFoldDB" id="A0A1W0A4Y5"/>
<name>A0A1W0A4Y5_9STRA</name>
<evidence type="ECO:0000313" key="1">
    <source>
        <dbReference type="EMBL" id="OQS05241.1"/>
    </source>
</evidence>
<dbReference type="EMBL" id="JNBS01000481">
    <property type="protein sequence ID" value="OQS05241.1"/>
    <property type="molecule type" value="Genomic_DNA"/>
</dbReference>
<keyword evidence="2" id="KW-1185">Reference proteome</keyword>
<protein>
    <submittedName>
        <fullName evidence="1">Uncharacterized protein</fullName>
    </submittedName>
</protein>
<proteinExistence type="predicted"/>
<evidence type="ECO:0000313" key="2">
    <source>
        <dbReference type="Proteomes" id="UP000243217"/>
    </source>
</evidence>
<gene>
    <name evidence="1" type="ORF">THRCLA_20681</name>
</gene>
<organism evidence="1 2">
    <name type="scientific">Thraustotheca clavata</name>
    <dbReference type="NCBI Taxonomy" id="74557"/>
    <lineage>
        <taxon>Eukaryota</taxon>
        <taxon>Sar</taxon>
        <taxon>Stramenopiles</taxon>
        <taxon>Oomycota</taxon>
        <taxon>Saprolegniomycetes</taxon>
        <taxon>Saprolegniales</taxon>
        <taxon>Achlyaceae</taxon>
        <taxon>Thraustotheca</taxon>
    </lineage>
</organism>
<dbReference type="Proteomes" id="UP000243217">
    <property type="component" value="Unassembled WGS sequence"/>
</dbReference>
<accession>A0A1W0A4Y5</accession>
<dbReference type="OrthoDB" id="61294at2759"/>